<keyword evidence="6" id="KW-0732">Signal</keyword>
<comment type="caution">
    <text evidence="9">The sequence shown here is derived from an EMBL/GenBank/DDBJ whole genome shotgun (WGS) entry which is preliminary data.</text>
</comment>
<dbReference type="PANTHER" id="PTHR43818:SF1">
    <property type="entry name" value="GLYCOSYL HYDROLASE FAMILY 109 PROTEIN"/>
    <property type="match status" value="1"/>
</dbReference>
<dbReference type="Proteomes" id="UP001221924">
    <property type="component" value="Unassembled WGS sequence"/>
</dbReference>
<dbReference type="InterPro" id="IPR036291">
    <property type="entry name" value="NAD(P)-bd_dom_sf"/>
</dbReference>
<comment type="cofactor">
    <cofactor evidence="1">
        <name>NAD(+)</name>
        <dbReference type="ChEBI" id="CHEBI:57540"/>
    </cofactor>
</comment>
<dbReference type="InterPro" id="IPR050463">
    <property type="entry name" value="Gfo/Idh/MocA_oxidrdct_glycsds"/>
</dbReference>
<dbReference type="InterPro" id="IPR049303">
    <property type="entry name" value="Glyco_hydro_109_C"/>
</dbReference>
<comment type="similarity">
    <text evidence="2">Belongs to the Gfo/Idh/MocA family. Glycosyl hydrolase 109 subfamily.</text>
</comment>
<evidence type="ECO:0000256" key="6">
    <source>
        <dbReference type="SAM" id="SignalP"/>
    </source>
</evidence>
<dbReference type="PROSITE" id="PS51257">
    <property type="entry name" value="PROKAR_LIPOPROTEIN"/>
    <property type="match status" value="1"/>
</dbReference>
<accession>A0AAW6M6N7</accession>
<feature type="domain" description="Gfo/Idh/MocA-like oxidoreductase N-terminal" evidence="7">
    <location>
        <begin position="67"/>
        <end position="191"/>
    </location>
</feature>
<evidence type="ECO:0000259" key="8">
    <source>
        <dbReference type="Pfam" id="PF21252"/>
    </source>
</evidence>
<evidence type="ECO:0000259" key="7">
    <source>
        <dbReference type="Pfam" id="PF01408"/>
    </source>
</evidence>
<dbReference type="Pfam" id="PF21252">
    <property type="entry name" value="Glyco_hydro_109_C"/>
    <property type="match status" value="1"/>
</dbReference>
<feature type="signal peptide" evidence="6">
    <location>
        <begin position="1"/>
        <end position="16"/>
    </location>
</feature>
<dbReference type="SUPFAM" id="SSF55347">
    <property type="entry name" value="Glyceraldehyde-3-phosphate dehydrogenase-like, C-terminal domain"/>
    <property type="match status" value="1"/>
</dbReference>
<evidence type="ECO:0000313" key="10">
    <source>
        <dbReference type="Proteomes" id="UP001221924"/>
    </source>
</evidence>
<keyword evidence="3" id="KW-0378">Hydrolase</keyword>
<dbReference type="PANTHER" id="PTHR43818">
    <property type="entry name" value="BCDNA.GH03377"/>
    <property type="match status" value="1"/>
</dbReference>
<dbReference type="Pfam" id="PF01408">
    <property type="entry name" value="GFO_IDH_MocA"/>
    <property type="match status" value="1"/>
</dbReference>
<feature type="domain" description="Glycosyl hydrolase 109 C-terminal" evidence="8">
    <location>
        <begin position="203"/>
        <end position="353"/>
    </location>
</feature>
<dbReference type="InterPro" id="IPR000683">
    <property type="entry name" value="Gfo/Idh/MocA-like_OxRdtase_N"/>
</dbReference>
<evidence type="ECO:0000256" key="1">
    <source>
        <dbReference type="ARBA" id="ARBA00001911"/>
    </source>
</evidence>
<evidence type="ECO:0000256" key="3">
    <source>
        <dbReference type="ARBA" id="ARBA00022801"/>
    </source>
</evidence>
<dbReference type="RefSeq" id="WP_149934252.1">
    <property type="nucleotide sequence ID" value="NZ_CAXKYC010000010.1"/>
</dbReference>
<evidence type="ECO:0000256" key="4">
    <source>
        <dbReference type="ARBA" id="ARBA00023027"/>
    </source>
</evidence>
<dbReference type="GO" id="GO:0016798">
    <property type="term" value="F:hydrolase activity, acting on glycosyl bonds"/>
    <property type="evidence" value="ECO:0007669"/>
    <property type="project" value="UniProtKB-KW"/>
</dbReference>
<reference evidence="9" key="1">
    <citation type="submission" date="2023-03" db="EMBL/GenBank/DDBJ databases">
        <title>DFI Biobank Strains.</title>
        <authorList>
            <person name="Mostad J."/>
            <person name="Paddock L."/>
            <person name="Medina S."/>
            <person name="Waligurski E."/>
            <person name="Barat B."/>
            <person name="Smith R."/>
            <person name="Burgo V."/>
            <person name="Metcalfe C."/>
            <person name="Woodson C."/>
            <person name="Sundararajan A."/>
            <person name="Ramaswamy R."/>
            <person name="Lin H."/>
            <person name="Pamer E.G."/>
        </authorList>
    </citation>
    <scope>NUCLEOTIDE SEQUENCE</scope>
    <source>
        <strain evidence="9">DFI.9.5</strain>
    </source>
</reference>
<proteinExistence type="inferred from homology"/>
<dbReference type="EMBL" id="JARFID010000009">
    <property type="protein sequence ID" value="MDE8694742.1"/>
    <property type="molecule type" value="Genomic_DNA"/>
</dbReference>
<evidence type="ECO:0000256" key="5">
    <source>
        <dbReference type="ARBA" id="ARBA00023295"/>
    </source>
</evidence>
<dbReference type="Gene3D" id="3.40.50.720">
    <property type="entry name" value="NAD(P)-binding Rossmann-like Domain"/>
    <property type="match status" value="1"/>
</dbReference>
<keyword evidence="5" id="KW-0326">Glycosidase</keyword>
<dbReference type="GO" id="GO:0000166">
    <property type="term" value="F:nucleotide binding"/>
    <property type="evidence" value="ECO:0007669"/>
    <property type="project" value="InterPro"/>
</dbReference>
<name>A0AAW6M6N7_9BACE</name>
<dbReference type="Gene3D" id="3.30.360.10">
    <property type="entry name" value="Dihydrodipicolinate Reductase, domain 2"/>
    <property type="match status" value="1"/>
</dbReference>
<feature type="chain" id="PRO_5043521184" evidence="6">
    <location>
        <begin position="17"/>
        <end position="519"/>
    </location>
</feature>
<keyword evidence="4" id="KW-0520">NAD</keyword>
<gene>
    <name evidence="9" type="ORF">PZH42_11585</name>
</gene>
<protein>
    <submittedName>
        <fullName evidence="9">Gfo/Idh/MocA family oxidoreductase</fullName>
    </submittedName>
</protein>
<dbReference type="SUPFAM" id="SSF51735">
    <property type="entry name" value="NAD(P)-binding Rossmann-fold domains"/>
    <property type="match status" value="1"/>
</dbReference>
<sequence>MKKFKFLLLSACIALAACTTKTSSEQQVSDKGTKWSWDKGTIVVETPERPAEQTSVIGLTIPKMEVVRVGFVGLGMRGPGAVERFTYIPGVEIVALCDYEKERAEKCQKYLQRASMPKAAIYSGEKGYEELCKRDDIDLVYIATDWLHHFPVAMCAMENNKNVAIEVPSAMDLKECWALVNMSEKTRKHCMILENCCYDWFEMNTLNMAQQGVFGEVVRAQGAYIHNLEPFWDHYWKNGENDKLGWRLEYNMKHRGDVYATHGLGPVAQALDIHRGDRMKTLVAMDTKSVVGKSLVEERTGQPCENFRNGDHTTTLIRTENGKVIEIQHDVMTPQPYNRLYQLTGTKGFANKYPIAGYALDAKQLNASGVAPEVDNLNSHSFMPKKDMEALVQKYQHPILKKYGEMAKEVGGHGGMDFIMDSRLVYCLQNGLPLDMDVYDLAEWCCLAELGELSMDNNCAAVAFPDFTRGEWNKVKGYKHAYASPEDESVAMEKAKKITAKLKEKGAVEWAGEAVENKK</sequence>
<evidence type="ECO:0000256" key="2">
    <source>
        <dbReference type="ARBA" id="ARBA00009329"/>
    </source>
</evidence>
<organism evidence="9 10">
    <name type="scientific">Bacteroides cellulosilyticus</name>
    <dbReference type="NCBI Taxonomy" id="246787"/>
    <lineage>
        <taxon>Bacteria</taxon>
        <taxon>Pseudomonadati</taxon>
        <taxon>Bacteroidota</taxon>
        <taxon>Bacteroidia</taxon>
        <taxon>Bacteroidales</taxon>
        <taxon>Bacteroidaceae</taxon>
        <taxon>Bacteroides</taxon>
    </lineage>
</organism>
<evidence type="ECO:0000313" key="9">
    <source>
        <dbReference type="EMBL" id="MDE8694742.1"/>
    </source>
</evidence>
<dbReference type="AlphaFoldDB" id="A0AAW6M6N7"/>